<gene>
    <name evidence="2" type="ORF">BST86_05875</name>
</gene>
<keyword evidence="1" id="KW-1133">Transmembrane helix</keyword>
<dbReference type="RefSeq" id="WP_105982463.1">
    <property type="nucleotide sequence ID" value="NZ_MQUC01000003.1"/>
</dbReference>
<proteinExistence type="predicted"/>
<feature type="transmembrane region" description="Helical" evidence="1">
    <location>
        <begin position="6"/>
        <end position="35"/>
    </location>
</feature>
<comment type="caution">
    <text evidence="2">The sequence shown here is derived from an EMBL/GenBank/DDBJ whole genome shotgun (WGS) entry which is preliminary data.</text>
</comment>
<dbReference type="OrthoDB" id="882541at2"/>
<evidence type="ECO:0000313" key="3">
    <source>
        <dbReference type="Proteomes" id="UP000239532"/>
    </source>
</evidence>
<dbReference type="Proteomes" id="UP000239532">
    <property type="component" value="Unassembled WGS sequence"/>
</dbReference>
<organism evidence="2 3">
    <name type="scientific">Nonlabens agnitus</name>
    <dbReference type="NCBI Taxonomy" id="870484"/>
    <lineage>
        <taxon>Bacteria</taxon>
        <taxon>Pseudomonadati</taxon>
        <taxon>Bacteroidota</taxon>
        <taxon>Flavobacteriia</taxon>
        <taxon>Flavobacteriales</taxon>
        <taxon>Flavobacteriaceae</taxon>
        <taxon>Nonlabens</taxon>
    </lineage>
</organism>
<evidence type="ECO:0000256" key="1">
    <source>
        <dbReference type="SAM" id="Phobius"/>
    </source>
</evidence>
<keyword evidence="3" id="KW-1185">Reference proteome</keyword>
<sequence>MRKLKGILIIIAIIIIGIPLFILAIPFMVAIIPIGHFQRKKFEKKYAVFLNKNNGKNFFCYNNRKYSKQYIEDDIIPNLNDGIEILYLNGRKIESEYNSEFISEALYGLKHYNKFPHLMKIRNGKLIDKSINNPFYGVLNMNKSKSELLNKINEFFELDKIKNVA</sequence>
<evidence type="ECO:0000313" key="2">
    <source>
        <dbReference type="EMBL" id="PRP66663.1"/>
    </source>
</evidence>
<reference evidence="2 3" key="1">
    <citation type="submission" date="2016-11" db="EMBL/GenBank/DDBJ databases">
        <title>Trade-off between light-utilization and light-protection in marine flavobacteria.</title>
        <authorList>
            <person name="Kumagai Y."/>
        </authorList>
    </citation>
    <scope>NUCLEOTIDE SEQUENCE [LARGE SCALE GENOMIC DNA]</scope>
    <source>
        <strain evidence="2 3">JCM 17109</strain>
    </source>
</reference>
<name>A0A2S9WT58_9FLAO</name>
<protein>
    <submittedName>
        <fullName evidence="2">Uncharacterized protein</fullName>
    </submittedName>
</protein>
<dbReference type="EMBL" id="MQUC01000003">
    <property type="protein sequence ID" value="PRP66663.1"/>
    <property type="molecule type" value="Genomic_DNA"/>
</dbReference>
<keyword evidence="1" id="KW-0472">Membrane</keyword>
<accession>A0A2S9WT58</accession>
<keyword evidence="1" id="KW-0812">Transmembrane</keyword>
<dbReference type="AlphaFoldDB" id="A0A2S9WT58"/>